<dbReference type="Pfam" id="PF00445">
    <property type="entry name" value="Ribonuclease_T2"/>
    <property type="match status" value="1"/>
</dbReference>
<proteinExistence type="inferred from homology"/>
<dbReference type="InterPro" id="IPR033130">
    <property type="entry name" value="RNase_T2_His_AS_2"/>
</dbReference>
<sequence length="268" mass="29330">MINRIITGAFLAALFSLAIPGYGAPLQAQRYSDFDHYVLALSWQPGFCETMHQSQRALPAECQNQQEQADKTQFLTIHGLWPDLPRSIARQGVDRRRWMRFGCATRPVPDMPEVKASRKCAAPDTGISPSLAAQLVQHMPGAGGTSCLERYEYAKHGVCFGFVPNDYFGTMLRLNSEIRHSIPGAFLASHYGETVSRDALNQAISKAYGEKSVKAFRFMCHGNPAWLTEIQIAIRAGSINAPLSAGSFAPGAHPGNCPAQFRLDAAGF</sequence>
<dbReference type="SUPFAM" id="SSF55895">
    <property type="entry name" value="Ribonuclease Rh-like"/>
    <property type="match status" value="1"/>
</dbReference>
<accession>A0A1B7L1M4</accession>
<dbReference type="GO" id="GO:0006401">
    <property type="term" value="P:RNA catabolic process"/>
    <property type="evidence" value="ECO:0007669"/>
    <property type="project" value="UniProtKB-ARBA"/>
</dbReference>
<dbReference type="InterPro" id="IPR018188">
    <property type="entry name" value="RNase_T2_His_AS_1"/>
</dbReference>
<name>A0A1B7L1M4_9ENTR</name>
<dbReference type="RefSeq" id="WP_064599605.1">
    <property type="nucleotide sequence ID" value="NZ_LYRP01000033.1"/>
</dbReference>
<evidence type="ECO:0000256" key="1">
    <source>
        <dbReference type="ARBA" id="ARBA00007469"/>
    </source>
</evidence>
<dbReference type="PANTHER" id="PTHR11240:SF22">
    <property type="entry name" value="RIBONUCLEASE T2"/>
    <property type="match status" value="1"/>
</dbReference>
<comment type="caution">
    <text evidence="4">The sequence shown here is derived from an EMBL/GenBank/DDBJ whole genome shotgun (WGS) entry which is preliminary data.</text>
</comment>
<dbReference type="GO" id="GO:0033897">
    <property type="term" value="F:ribonuclease T2 activity"/>
    <property type="evidence" value="ECO:0007669"/>
    <property type="project" value="InterPro"/>
</dbReference>
<organism evidence="4 5">
    <name type="scientific">Mangrovibacter phragmitis</name>
    <dbReference type="NCBI Taxonomy" id="1691903"/>
    <lineage>
        <taxon>Bacteria</taxon>
        <taxon>Pseudomonadati</taxon>
        <taxon>Pseudomonadota</taxon>
        <taxon>Gammaproteobacteria</taxon>
        <taxon>Enterobacterales</taxon>
        <taxon>Enterobacteriaceae</taxon>
        <taxon>Mangrovibacter</taxon>
    </lineage>
</organism>
<dbReference type="Gene3D" id="3.90.730.10">
    <property type="entry name" value="Ribonuclease T2-like"/>
    <property type="match status" value="1"/>
</dbReference>
<evidence type="ECO:0000313" key="4">
    <source>
        <dbReference type="EMBL" id="OAT76191.1"/>
    </source>
</evidence>
<dbReference type="PANTHER" id="PTHR11240">
    <property type="entry name" value="RIBONUCLEASE T2"/>
    <property type="match status" value="1"/>
</dbReference>
<dbReference type="EMBL" id="LYRP01000033">
    <property type="protein sequence ID" value="OAT76191.1"/>
    <property type="molecule type" value="Genomic_DNA"/>
</dbReference>
<dbReference type="InterPro" id="IPR036430">
    <property type="entry name" value="RNase_T2-like_sf"/>
</dbReference>
<dbReference type="AlphaFoldDB" id="A0A1B7L1M4"/>
<feature type="signal peptide" evidence="3">
    <location>
        <begin position="1"/>
        <end position="23"/>
    </location>
</feature>
<evidence type="ECO:0000256" key="3">
    <source>
        <dbReference type="SAM" id="SignalP"/>
    </source>
</evidence>
<gene>
    <name evidence="4" type="ORF">A9B99_12160</name>
</gene>
<dbReference type="InterPro" id="IPR001568">
    <property type="entry name" value="RNase_T2-like"/>
</dbReference>
<dbReference type="GO" id="GO:0003723">
    <property type="term" value="F:RNA binding"/>
    <property type="evidence" value="ECO:0007669"/>
    <property type="project" value="InterPro"/>
</dbReference>
<comment type="similarity">
    <text evidence="1 2">Belongs to the RNase T2 family.</text>
</comment>
<feature type="chain" id="PRO_5008596599" evidence="3">
    <location>
        <begin position="24"/>
        <end position="268"/>
    </location>
</feature>
<evidence type="ECO:0000256" key="2">
    <source>
        <dbReference type="RuleBase" id="RU004328"/>
    </source>
</evidence>
<dbReference type="OrthoDB" id="4720638at2"/>
<dbReference type="Proteomes" id="UP000078225">
    <property type="component" value="Unassembled WGS sequence"/>
</dbReference>
<dbReference type="PROSITE" id="PS00530">
    <property type="entry name" value="RNASE_T2_1"/>
    <property type="match status" value="1"/>
</dbReference>
<dbReference type="STRING" id="1691903.A9B99_12160"/>
<keyword evidence="3" id="KW-0732">Signal</keyword>
<evidence type="ECO:0000313" key="5">
    <source>
        <dbReference type="Proteomes" id="UP000078225"/>
    </source>
</evidence>
<keyword evidence="5" id="KW-1185">Reference proteome</keyword>
<protein>
    <submittedName>
        <fullName evidence="4">Ribonuclease I</fullName>
    </submittedName>
</protein>
<dbReference type="PROSITE" id="PS00531">
    <property type="entry name" value="RNASE_T2_2"/>
    <property type="match status" value="1"/>
</dbReference>
<reference evidence="5" key="1">
    <citation type="submission" date="2016-05" db="EMBL/GenBank/DDBJ databases">
        <authorList>
            <person name="Behera P."/>
            <person name="Vaishampayan P."/>
            <person name="Singh N."/>
            <person name="Raina V."/>
            <person name="Suar M."/>
            <person name="Pattnaik A."/>
            <person name="Rastogi G."/>
        </authorList>
    </citation>
    <scope>NUCLEOTIDE SEQUENCE [LARGE SCALE GENOMIC DNA]</scope>
    <source>
        <strain evidence="5">MP23</strain>
    </source>
</reference>